<dbReference type="Pfam" id="PF01810">
    <property type="entry name" value="LysE"/>
    <property type="match status" value="1"/>
</dbReference>
<sequence length="217" mass="23132">MQTFLLIAGAHFLALISPGQDFFLLVRTALRNGFGVGARAASGIAAANAVWIALALWGVSHVRGWENIMFWLKTGGALFLIYLGWRFLRAKPVDASRLDGSTEEESGAIGRTGAHGPAGGFAKPKPFLIGLASGLGNPKNGLFYTGLFSLGVEAGASWFVQIGYGAWMVSVVLVWDLLIARLISHPGVRSRLPRWQHRVEQVAGGLLVAIGVGLLAR</sequence>
<organism evidence="7 8">
    <name type="scientific">Termitidicoccus mucosus</name>
    <dbReference type="NCBI Taxonomy" id="1184151"/>
    <lineage>
        <taxon>Bacteria</taxon>
        <taxon>Pseudomonadati</taxon>
        <taxon>Verrucomicrobiota</taxon>
        <taxon>Opitutia</taxon>
        <taxon>Opitutales</taxon>
        <taxon>Opitutaceae</taxon>
        <taxon>Termitidicoccus</taxon>
    </lineage>
</organism>
<proteinExistence type="predicted"/>
<dbReference type="PANTHER" id="PTHR30086:SF21">
    <property type="entry name" value="TRANSPORT PROTEIN"/>
    <property type="match status" value="1"/>
</dbReference>
<keyword evidence="2" id="KW-1003">Cell membrane</keyword>
<keyword evidence="5 6" id="KW-0472">Membrane</keyword>
<evidence type="ECO:0008006" key="9">
    <source>
        <dbReference type="Google" id="ProtNLM"/>
    </source>
</evidence>
<dbReference type="Proteomes" id="UP000078486">
    <property type="component" value="Unassembled WGS sequence"/>
</dbReference>
<evidence type="ECO:0000313" key="8">
    <source>
        <dbReference type="Proteomes" id="UP000078486"/>
    </source>
</evidence>
<evidence type="ECO:0000256" key="5">
    <source>
        <dbReference type="ARBA" id="ARBA00023136"/>
    </source>
</evidence>
<dbReference type="RefSeq" id="WP_334319499.1">
    <property type="nucleotide sequence ID" value="NZ_CP109796.1"/>
</dbReference>
<feature type="transmembrane region" description="Helical" evidence="6">
    <location>
        <begin position="70"/>
        <end position="88"/>
    </location>
</feature>
<evidence type="ECO:0000313" key="7">
    <source>
        <dbReference type="EMBL" id="OAM88833.1"/>
    </source>
</evidence>
<comment type="subcellular location">
    <subcellularLocation>
        <location evidence="1">Cell membrane</location>
        <topology evidence="1">Multi-pass membrane protein</topology>
    </subcellularLocation>
</comment>
<dbReference type="InterPro" id="IPR001123">
    <property type="entry name" value="LeuE-type"/>
</dbReference>
<keyword evidence="8" id="KW-1185">Reference proteome</keyword>
<reference evidence="7 8" key="1">
    <citation type="submission" date="2016-01" db="EMBL/GenBank/DDBJ databases">
        <title>High potential of lignocellulose degradation of a new Verrucomicrobia species.</title>
        <authorList>
            <person name="Wang Y."/>
            <person name="Shi Y."/>
            <person name="Qiu Z."/>
            <person name="Liu S."/>
            <person name="Yang H."/>
        </authorList>
    </citation>
    <scope>NUCLEOTIDE SEQUENCE [LARGE SCALE GENOMIC DNA]</scope>
    <source>
        <strain evidence="7 8">TSB47</strain>
    </source>
</reference>
<dbReference type="PANTHER" id="PTHR30086">
    <property type="entry name" value="ARGININE EXPORTER PROTEIN ARGO"/>
    <property type="match status" value="1"/>
</dbReference>
<accession>A0A178IFM8</accession>
<feature type="transmembrane region" description="Helical" evidence="6">
    <location>
        <begin position="158"/>
        <end position="178"/>
    </location>
</feature>
<dbReference type="EMBL" id="LRRQ01000119">
    <property type="protein sequence ID" value="OAM88833.1"/>
    <property type="molecule type" value="Genomic_DNA"/>
</dbReference>
<dbReference type="STRING" id="1184151.AW736_17615"/>
<evidence type="ECO:0000256" key="2">
    <source>
        <dbReference type="ARBA" id="ARBA00022475"/>
    </source>
</evidence>
<evidence type="ECO:0000256" key="4">
    <source>
        <dbReference type="ARBA" id="ARBA00022989"/>
    </source>
</evidence>
<keyword evidence="3 6" id="KW-0812">Transmembrane</keyword>
<dbReference type="AlphaFoldDB" id="A0A178IFM8"/>
<dbReference type="GO" id="GO:0005886">
    <property type="term" value="C:plasma membrane"/>
    <property type="evidence" value="ECO:0007669"/>
    <property type="project" value="UniProtKB-SubCell"/>
</dbReference>
<feature type="transmembrane region" description="Helical" evidence="6">
    <location>
        <begin position="35"/>
        <end position="58"/>
    </location>
</feature>
<gene>
    <name evidence="7" type="ORF">AW736_17615</name>
</gene>
<feature type="transmembrane region" description="Helical" evidence="6">
    <location>
        <begin position="199"/>
        <end position="216"/>
    </location>
</feature>
<dbReference type="GO" id="GO:0015171">
    <property type="term" value="F:amino acid transmembrane transporter activity"/>
    <property type="evidence" value="ECO:0007669"/>
    <property type="project" value="TreeGrafter"/>
</dbReference>
<evidence type="ECO:0000256" key="6">
    <source>
        <dbReference type="SAM" id="Phobius"/>
    </source>
</evidence>
<evidence type="ECO:0000256" key="3">
    <source>
        <dbReference type="ARBA" id="ARBA00022692"/>
    </source>
</evidence>
<name>A0A178IFM8_9BACT</name>
<keyword evidence="4 6" id="KW-1133">Transmembrane helix</keyword>
<comment type="caution">
    <text evidence="7">The sequence shown here is derived from an EMBL/GenBank/DDBJ whole genome shotgun (WGS) entry which is preliminary data.</text>
</comment>
<protein>
    <recommendedName>
        <fullName evidence="9">Lysine transporter LysE</fullName>
    </recommendedName>
</protein>
<evidence type="ECO:0000256" key="1">
    <source>
        <dbReference type="ARBA" id="ARBA00004651"/>
    </source>
</evidence>